<feature type="domain" description="Core-binding (CB)" evidence="3">
    <location>
        <begin position="1"/>
        <end position="96"/>
    </location>
</feature>
<feature type="non-terminal residue" evidence="4">
    <location>
        <position position="135"/>
    </location>
</feature>
<dbReference type="Pfam" id="PF24624">
    <property type="entry name" value="Int_N"/>
    <property type="match status" value="1"/>
</dbReference>
<keyword evidence="2" id="KW-1133">Transmembrane helix</keyword>
<dbReference type="AlphaFoldDB" id="X1KFB3"/>
<keyword evidence="2" id="KW-0812">Transmembrane</keyword>
<dbReference type="InterPro" id="IPR011010">
    <property type="entry name" value="DNA_brk_join_enz"/>
</dbReference>
<proteinExistence type="predicted"/>
<dbReference type="Gene3D" id="1.10.150.130">
    <property type="match status" value="1"/>
</dbReference>
<dbReference type="InterPro" id="IPR010998">
    <property type="entry name" value="Integrase_recombinase_N"/>
</dbReference>
<dbReference type="SUPFAM" id="SSF56349">
    <property type="entry name" value="DNA breaking-rejoining enzymes"/>
    <property type="match status" value="1"/>
</dbReference>
<dbReference type="GO" id="GO:0003677">
    <property type="term" value="F:DNA binding"/>
    <property type="evidence" value="ECO:0007669"/>
    <property type="project" value="UniProtKB-KW"/>
</dbReference>
<comment type="caution">
    <text evidence="4">The sequence shown here is derived from an EMBL/GenBank/DDBJ whole genome shotgun (WGS) entry which is preliminary data.</text>
</comment>
<evidence type="ECO:0000259" key="3">
    <source>
        <dbReference type="PROSITE" id="PS51900"/>
    </source>
</evidence>
<sequence length="135" mass="15832">MRGQGYLKQKNWGKSILQGVRFCVIIFYIFLDIIIFTPMPIKESDNFFQDLEIAYLDDITPYHIEKLKADLLARGLKKSTINGWLQILRGMFYRAIDWEVYSKPNPLKKVRFFKAQRAVQGLSREDLARVLEAAK</sequence>
<keyword evidence="2" id="KW-0472">Membrane</keyword>
<dbReference type="InterPro" id="IPR057084">
    <property type="entry name" value="Int_N"/>
</dbReference>
<evidence type="ECO:0000256" key="1">
    <source>
        <dbReference type="ARBA" id="ARBA00023125"/>
    </source>
</evidence>
<feature type="transmembrane region" description="Helical" evidence="2">
    <location>
        <begin position="20"/>
        <end position="41"/>
    </location>
</feature>
<protein>
    <recommendedName>
        <fullName evidence="3">Core-binding (CB) domain-containing protein</fullName>
    </recommendedName>
</protein>
<dbReference type="InterPro" id="IPR044068">
    <property type="entry name" value="CB"/>
</dbReference>
<dbReference type="PROSITE" id="PS51900">
    <property type="entry name" value="CB"/>
    <property type="match status" value="1"/>
</dbReference>
<evidence type="ECO:0000313" key="4">
    <source>
        <dbReference type="EMBL" id="GAH88844.1"/>
    </source>
</evidence>
<name>X1KFB3_9ZZZZ</name>
<keyword evidence="1" id="KW-0238">DNA-binding</keyword>
<gene>
    <name evidence="4" type="ORF">S03H2_62206</name>
</gene>
<dbReference type="EMBL" id="BARU01040214">
    <property type="protein sequence ID" value="GAH88844.1"/>
    <property type="molecule type" value="Genomic_DNA"/>
</dbReference>
<accession>X1KFB3</accession>
<reference evidence="4" key="1">
    <citation type="journal article" date="2014" name="Front. Microbiol.">
        <title>High frequency of phylogenetically diverse reductive dehalogenase-homologous genes in deep subseafloor sedimentary metagenomes.</title>
        <authorList>
            <person name="Kawai M."/>
            <person name="Futagami T."/>
            <person name="Toyoda A."/>
            <person name="Takaki Y."/>
            <person name="Nishi S."/>
            <person name="Hori S."/>
            <person name="Arai W."/>
            <person name="Tsubouchi T."/>
            <person name="Morono Y."/>
            <person name="Uchiyama I."/>
            <person name="Ito T."/>
            <person name="Fujiyama A."/>
            <person name="Inagaki F."/>
            <person name="Takami H."/>
        </authorList>
    </citation>
    <scope>NUCLEOTIDE SEQUENCE</scope>
    <source>
        <strain evidence="4">Expedition CK06-06</strain>
    </source>
</reference>
<organism evidence="4">
    <name type="scientific">marine sediment metagenome</name>
    <dbReference type="NCBI Taxonomy" id="412755"/>
    <lineage>
        <taxon>unclassified sequences</taxon>
        <taxon>metagenomes</taxon>
        <taxon>ecological metagenomes</taxon>
    </lineage>
</organism>
<evidence type="ECO:0000256" key="2">
    <source>
        <dbReference type="SAM" id="Phobius"/>
    </source>
</evidence>